<keyword evidence="1" id="KW-0472">Membrane</keyword>
<evidence type="ECO:0000256" key="2">
    <source>
        <dbReference type="SAM" id="SignalP"/>
    </source>
</evidence>
<proteinExistence type="predicted"/>
<keyword evidence="1" id="KW-0812">Transmembrane</keyword>
<feature type="chain" id="PRO_5028192631" evidence="2">
    <location>
        <begin position="22"/>
        <end position="203"/>
    </location>
</feature>
<keyword evidence="1" id="KW-1133">Transmembrane helix</keyword>
<accession>A0A6S6U2A8</accession>
<sequence>MKALFLIMSMSIISWTSYAHAPNEAFFEFFESNNELLIKAEFPWTIREVLLAARPQLKNAQTKEDMTAGLLSYLQEHLELRNAQNQQILIKSIKAAPNTNGHSHGSVYMLLLGKNQWISSIKNTCMFEAYSDQTNFHSIEVANASTLKFVTNKERATYTIKTNLAESVTEQRSKTYILIGLAILFCLIILVLWAKRKGSLALL</sequence>
<evidence type="ECO:0000313" key="3">
    <source>
        <dbReference type="EMBL" id="CAA6824417.1"/>
    </source>
</evidence>
<keyword evidence="2" id="KW-0732">Signal</keyword>
<organism evidence="3">
    <name type="scientific">uncultured Aureispira sp</name>
    <dbReference type="NCBI Taxonomy" id="1331704"/>
    <lineage>
        <taxon>Bacteria</taxon>
        <taxon>Pseudomonadati</taxon>
        <taxon>Bacteroidota</taxon>
        <taxon>Saprospiria</taxon>
        <taxon>Saprospirales</taxon>
        <taxon>Saprospiraceae</taxon>
        <taxon>Aureispira</taxon>
        <taxon>environmental samples</taxon>
    </lineage>
</organism>
<evidence type="ECO:0000256" key="1">
    <source>
        <dbReference type="SAM" id="Phobius"/>
    </source>
</evidence>
<dbReference type="AlphaFoldDB" id="A0A6S6U2A8"/>
<protein>
    <submittedName>
        <fullName evidence="3">Uncharacterized protein</fullName>
    </submittedName>
</protein>
<reference evidence="3" key="1">
    <citation type="submission" date="2020-01" db="EMBL/GenBank/DDBJ databases">
        <authorList>
            <person name="Meier V. D."/>
            <person name="Meier V D."/>
        </authorList>
    </citation>
    <scope>NUCLEOTIDE SEQUENCE</scope>
    <source>
        <strain evidence="3">HLG_WM_MAG_10</strain>
    </source>
</reference>
<gene>
    <name evidence="3" type="ORF">HELGO_WM19496</name>
</gene>
<feature type="transmembrane region" description="Helical" evidence="1">
    <location>
        <begin position="176"/>
        <end position="194"/>
    </location>
</feature>
<dbReference type="EMBL" id="CACVAQ010000344">
    <property type="protein sequence ID" value="CAA6824417.1"/>
    <property type="molecule type" value="Genomic_DNA"/>
</dbReference>
<feature type="signal peptide" evidence="2">
    <location>
        <begin position="1"/>
        <end position="21"/>
    </location>
</feature>
<name>A0A6S6U2A8_9BACT</name>